<proteinExistence type="predicted"/>
<evidence type="ECO:0000313" key="7">
    <source>
        <dbReference type="EMBL" id="VDK46814.1"/>
    </source>
</evidence>
<evidence type="ECO:0000313" key="8">
    <source>
        <dbReference type="Proteomes" id="UP000267096"/>
    </source>
</evidence>
<name>A0A0M3JWQ9_ANISI</name>
<dbReference type="InterPro" id="IPR039558">
    <property type="entry name" value="TPA1/OFD1_N"/>
</dbReference>
<dbReference type="Gene3D" id="2.60.120.620">
    <property type="entry name" value="q2cbj1_9rhob like domain"/>
    <property type="match status" value="2"/>
</dbReference>
<accession>A0A0M3JWQ9</accession>
<feature type="domain" description="Prolyl 4-hydroxylase alpha subunit" evidence="6">
    <location>
        <begin position="36"/>
        <end position="216"/>
    </location>
</feature>
<dbReference type="GO" id="GO:0006449">
    <property type="term" value="P:regulation of translational termination"/>
    <property type="evidence" value="ECO:0007669"/>
    <property type="project" value="TreeGrafter"/>
</dbReference>
<dbReference type="GO" id="GO:0031418">
    <property type="term" value="F:L-ascorbic acid binding"/>
    <property type="evidence" value="ECO:0007669"/>
    <property type="project" value="UniProtKB-KW"/>
</dbReference>
<dbReference type="Pfam" id="PF13661">
    <property type="entry name" value="2OG-FeII_Oxy_4"/>
    <property type="match status" value="1"/>
</dbReference>
<dbReference type="GO" id="GO:0005737">
    <property type="term" value="C:cytoplasm"/>
    <property type="evidence" value="ECO:0007669"/>
    <property type="project" value="TreeGrafter"/>
</dbReference>
<evidence type="ECO:0000313" key="9">
    <source>
        <dbReference type="WBParaSite" id="ASIM_0001273401-mRNA-1"/>
    </source>
</evidence>
<evidence type="ECO:0000259" key="6">
    <source>
        <dbReference type="SMART" id="SM00702"/>
    </source>
</evidence>
<dbReference type="OrthoDB" id="430522at2759"/>
<feature type="region of interest" description="Disordered" evidence="5">
    <location>
        <begin position="499"/>
        <end position="531"/>
    </location>
</feature>
<dbReference type="PANTHER" id="PTHR12117">
    <property type="entry name" value="HISTONE ACETYLTRANSFERASE COMPLEX"/>
    <property type="match status" value="1"/>
</dbReference>
<dbReference type="InterPro" id="IPR051842">
    <property type="entry name" value="uS12_prolyl_hydroxylase"/>
</dbReference>
<dbReference type="AlphaFoldDB" id="A0A0M3JWQ9"/>
<comment type="cofactor">
    <cofactor evidence="1">
        <name>L-ascorbate</name>
        <dbReference type="ChEBI" id="CHEBI:38290"/>
    </cofactor>
</comment>
<evidence type="ECO:0000256" key="5">
    <source>
        <dbReference type="SAM" id="MobiDB-lite"/>
    </source>
</evidence>
<gene>
    <name evidence="7" type="ORF">ASIM_LOCUS12200</name>
</gene>
<keyword evidence="8" id="KW-1185">Reference proteome</keyword>
<sequence length="531" mass="61214">MEDNAVEVNPLYLTDDFCKNFRETIAGSTPASKPFPHWSLENFISNEEFVRSLRKELKELKWKRKENDLYSITQTDDLANVTDNKYRNVIKYREFVKDTMRNWLMRASGISLNQQVDLTGSSYKYTDVLLPHDDQLEKRKFAFVLYLCDESWKEQHGGQLKLYRCDDSDNPLSVHREIYPKFNMMNIFEVSKRSWHMVSEVVTKGVDRLSINGWFHADDVPTILPLNAVRREVALPHMDITLQLDEVTEWINPSYILPAEQEALRANFEEESQICLTRFIRREKHDQLMSALAACQFHKEGPPSKREVWYLDETHVEKTSIVGSLLRLFRSRAITLLASQWTGLKLEQLADESTPEDKELSGVSQIPNIKRPRLDESNFEVEEPVNSEPSKGKVSVKIKKFKQGCYTLADDQLALESSGYILDLQLFLSDDQWDAEAGGFMSYIAKYDRREELRVNVEDNSLAVVYREPHVFPIMKYVNDRAGKKFFYVLDCTVVDVPGDETDLNTPNSSSSSDSSEEDSDGCNAPTSEEG</sequence>
<dbReference type="EMBL" id="UYRR01031151">
    <property type="protein sequence ID" value="VDK46814.1"/>
    <property type="molecule type" value="Genomic_DNA"/>
</dbReference>
<organism evidence="9">
    <name type="scientific">Anisakis simplex</name>
    <name type="common">Herring worm</name>
    <dbReference type="NCBI Taxonomy" id="6269"/>
    <lineage>
        <taxon>Eukaryota</taxon>
        <taxon>Metazoa</taxon>
        <taxon>Ecdysozoa</taxon>
        <taxon>Nematoda</taxon>
        <taxon>Chromadorea</taxon>
        <taxon>Rhabditida</taxon>
        <taxon>Spirurina</taxon>
        <taxon>Ascaridomorpha</taxon>
        <taxon>Ascaridoidea</taxon>
        <taxon>Anisakidae</taxon>
        <taxon>Anisakis</taxon>
        <taxon>Anisakis simplex complex</taxon>
    </lineage>
</organism>
<evidence type="ECO:0000256" key="4">
    <source>
        <dbReference type="ARBA" id="ARBA00023002"/>
    </source>
</evidence>
<dbReference type="InterPro" id="IPR019601">
    <property type="entry name" value="Oxoglutarate/Fe-dep_Oase_C"/>
</dbReference>
<dbReference type="PANTHER" id="PTHR12117:SF0">
    <property type="entry name" value="PROLYL 3-HYDROXYLASE OGFOD1"/>
    <property type="match status" value="1"/>
</dbReference>
<evidence type="ECO:0000256" key="1">
    <source>
        <dbReference type="ARBA" id="ARBA00001961"/>
    </source>
</evidence>
<keyword evidence="2" id="KW-0847">Vitamin C</keyword>
<dbReference type="SMART" id="SM00702">
    <property type="entry name" value="P4Hc"/>
    <property type="match status" value="1"/>
</dbReference>
<keyword evidence="4" id="KW-0560">Oxidoreductase</keyword>
<reference evidence="9" key="1">
    <citation type="submission" date="2017-02" db="UniProtKB">
        <authorList>
            <consortium name="WormBaseParasite"/>
        </authorList>
    </citation>
    <scope>IDENTIFICATION</scope>
</reference>
<dbReference type="GO" id="GO:0031543">
    <property type="term" value="F:peptidyl-proline dioxygenase activity"/>
    <property type="evidence" value="ECO:0007669"/>
    <property type="project" value="TreeGrafter"/>
</dbReference>
<dbReference type="WBParaSite" id="ASIM_0001273401-mRNA-1">
    <property type="protein sequence ID" value="ASIM_0001273401-mRNA-1"/>
    <property type="gene ID" value="ASIM_0001273401"/>
</dbReference>
<reference evidence="7 8" key="2">
    <citation type="submission" date="2018-11" db="EMBL/GenBank/DDBJ databases">
        <authorList>
            <consortium name="Pathogen Informatics"/>
        </authorList>
    </citation>
    <scope>NUCLEOTIDE SEQUENCE [LARGE SCALE GENOMIC DNA]</scope>
</reference>
<protein>
    <submittedName>
        <fullName evidence="9">P4Hc domain-containing protein</fullName>
    </submittedName>
</protein>
<dbReference type="Proteomes" id="UP000267096">
    <property type="component" value="Unassembled WGS sequence"/>
</dbReference>
<dbReference type="Pfam" id="PF10637">
    <property type="entry name" value="Ofd1_CTDD"/>
    <property type="match status" value="1"/>
</dbReference>
<dbReference type="InterPro" id="IPR006620">
    <property type="entry name" value="Pro_4_hyd_alph"/>
</dbReference>
<dbReference type="GO" id="GO:0005506">
    <property type="term" value="F:iron ion binding"/>
    <property type="evidence" value="ECO:0007669"/>
    <property type="project" value="InterPro"/>
</dbReference>
<keyword evidence="3" id="KW-0223">Dioxygenase</keyword>
<evidence type="ECO:0000256" key="2">
    <source>
        <dbReference type="ARBA" id="ARBA00022896"/>
    </source>
</evidence>
<evidence type="ECO:0000256" key="3">
    <source>
        <dbReference type="ARBA" id="ARBA00022964"/>
    </source>
</evidence>